<evidence type="ECO:0000313" key="4">
    <source>
        <dbReference type="Proteomes" id="UP000032578"/>
    </source>
</evidence>
<protein>
    <recommendedName>
        <fullName evidence="2">Lipocalin-like domain-containing protein</fullName>
    </recommendedName>
</protein>
<name>A0A0D7W686_9FLAO</name>
<feature type="domain" description="Lipocalin-like" evidence="2">
    <location>
        <begin position="33"/>
        <end position="145"/>
    </location>
</feature>
<reference evidence="3 4" key="1">
    <citation type="submission" date="2014-11" db="EMBL/GenBank/DDBJ databases">
        <title>Tamlana sedimentorum sp. nov., isolated from shallow sand sediments of the Sea of Japan.</title>
        <authorList>
            <person name="Romanenko L.A."/>
        </authorList>
    </citation>
    <scope>NUCLEOTIDE SEQUENCE [LARGE SCALE GENOMIC DNA]</scope>
    <source>
        <strain evidence="3 4">JCM 19808</strain>
    </source>
</reference>
<feature type="chain" id="PRO_5002325511" description="Lipocalin-like domain-containing protein" evidence="1">
    <location>
        <begin position="23"/>
        <end position="173"/>
    </location>
</feature>
<comment type="caution">
    <text evidence="3">The sequence shown here is derived from an EMBL/GenBank/DDBJ whole genome shotgun (WGS) entry which is preliminary data.</text>
</comment>
<sequence length="173" mass="18946">MKKVVVLFVVLSSFLWSCSGDSENGSNQETDALVGTWVAQNIETTGTATFEVLDQNITAPIAGEGYDVDFSLTFSENPNNYTTEGSFGLEISVTYLFQTVSERIDDQEFLGNGTWSKDGNVLTITENGETTVLTISELTNTSLVLTAQETETITEDGLTYESEFDLEVSFVKQ</sequence>
<evidence type="ECO:0000259" key="2">
    <source>
        <dbReference type="Pfam" id="PF13648"/>
    </source>
</evidence>
<gene>
    <name evidence="3" type="ORF">PW52_13565</name>
</gene>
<evidence type="ECO:0000313" key="3">
    <source>
        <dbReference type="EMBL" id="KJD34218.1"/>
    </source>
</evidence>
<dbReference type="PATRIC" id="fig|1435349.4.peg.735"/>
<keyword evidence="1" id="KW-0732">Signal</keyword>
<dbReference type="AlphaFoldDB" id="A0A0D7W686"/>
<organism evidence="3 4">
    <name type="scientific">Neotamlana sedimentorum</name>
    <dbReference type="NCBI Taxonomy" id="1435349"/>
    <lineage>
        <taxon>Bacteria</taxon>
        <taxon>Pseudomonadati</taxon>
        <taxon>Bacteroidota</taxon>
        <taxon>Flavobacteriia</taxon>
        <taxon>Flavobacteriales</taxon>
        <taxon>Flavobacteriaceae</taxon>
        <taxon>Neotamlana</taxon>
    </lineage>
</organism>
<dbReference type="Proteomes" id="UP000032578">
    <property type="component" value="Unassembled WGS sequence"/>
</dbReference>
<accession>A0A0D7W686</accession>
<dbReference type="OrthoDB" id="1202622at2"/>
<keyword evidence="4" id="KW-1185">Reference proteome</keyword>
<proteinExistence type="predicted"/>
<dbReference type="RefSeq" id="WP_044633512.1">
    <property type="nucleotide sequence ID" value="NZ_JTDW01000012.1"/>
</dbReference>
<dbReference type="Pfam" id="PF13648">
    <property type="entry name" value="Lipocalin_4"/>
    <property type="match status" value="1"/>
</dbReference>
<dbReference type="InterPro" id="IPR024311">
    <property type="entry name" value="Lipocalin-like"/>
</dbReference>
<evidence type="ECO:0000256" key="1">
    <source>
        <dbReference type="SAM" id="SignalP"/>
    </source>
</evidence>
<feature type="signal peptide" evidence="1">
    <location>
        <begin position="1"/>
        <end position="22"/>
    </location>
</feature>
<dbReference type="EMBL" id="JTDW01000012">
    <property type="protein sequence ID" value="KJD34218.1"/>
    <property type="molecule type" value="Genomic_DNA"/>
</dbReference>
<dbReference type="STRING" id="1435349.PW52_13565"/>